<evidence type="ECO:0008006" key="3">
    <source>
        <dbReference type="Google" id="ProtNLM"/>
    </source>
</evidence>
<dbReference type="SUPFAM" id="SSF89447">
    <property type="entry name" value="AbrB/MazE/MraZ-like"/>
    <property type="match status" value="1"/>
</dbReference>
<sequence length="118" mass="13559">MSVRQLFPWLTLILRAAIYPRLMQLFLTINQYCYIISIVMEATIAVTSKWQIHIPKAMRGVLGKKKPGMVKIKAEKNKLVISPAKKSILDLAGSLQHLYKKKPIDIDNIRDYIDYSEA</sequence>
<dbReference type="InterPro" id="IPR037914">
    <property type="entry name" value="SpoVT-AbrB_sf"/>
</dbReference>
<proteinExistence type="predicted"/>
<organism evidence="1 2">
    <name type="scientific">Candidatus Gottesmanbacteria bacterium RIFCSPHIGHO2_02_FULL_40_13</name>
    <dbReference type="NCBI Taxonomy" id="1798384"/>
    <lineage>
        <taxon>Bacteria</taxon>
        <taxon>Candidatus Gottesmaniibacteriota</taxon>
    </lineage>
</organism>
<accession>A0A1F6A898</accession>
<dbReference type="Proteomes" id="UP000177092">
    <property type="component" value="Unassembled WGS sequence"/>
</dbReference>
<dbReference type="STRING" id="1798384.A3D03_04245"/>
<dbReference type="EMBL" id="MFJN01000033">
    <property type="protein sequence ID" value="OGG20938.1"/>
    <property type="molecule type" value="Genomic_DNA"/>
</dbReference>
<protein>
    <recommendedName>
        <fullName evidence="3">SpoVT-AbrB domain-containing protein</fullName>
    </recommendedName>
</protein>
<dbReference type="AlphaFoldDB" id="A0A1F6A898"/>
<evidence type="ECO:0000313" key="1">
    <source>
        <dbReference type="EMBL" id="OGG20938.1"/>
    </source>
</evidence>
<gene>
    <name evidence="1" type="ORF">A3D03_04245</name>
</gene>
<comment type="caution">
    <text evidence="1">The sequence shown here is derived from an EMBL/GenBank/DDBJ whole genome shotgun (WGS) entry which is preliminary data.</text>
</comment>
<evidence type="ECO:0000313" key="2">
    <source>
        <dbReference type="Proteomes" id="UP000177092"/>
    </source>
</evidence>
<reference evidence="1 2" key="1">
    <citation type="journal article" date="2016" name="Nat. Commun.">
        <title>Thousands of microbial genomes shed light on interconnected biogeochemical processes in an aquifer system.</title>
        <authorList>
            <person name="Anantharaman K."/>
            <person name="Brown C.T."/>
            <person name="Hug L.A."/>
            <person name="Sharon I."/>
            <person name="Castelle C.J."/>
            <person name="Probst A.J."/>
            <person name="Thomas B.C."/>
            <person name="Singh A."/>
            <person name="Wilkins M.J."/>
            <person name="Karaoz U."/>
            <person name="Brodie E.L."/>
            <person name="Williams K.H."/>
            <person name="Hubbard S.S."/>
            <person name="Banfield J.F."/>
        </authorList>
    </citation>
    <scope>NUCLEOTIDE SEQUENCE [LARGE SCALE GENOMIC DNA]</scope>
</reference>
<name>A0A1F6A898_9BACT</name>